<dbReference type="SUPFAM" id="SSF88723">
    <property type="entry name" value="PIN domain-like"/>
    <property type="match status" value="1"/>
</dbReference>
<name>A0AA95H4D9_9GAMM</name>
<feature type="domain" description="PIN" evidence="1">
    <location>
        <begin position="2"/>
        <end position="114"/>
    </location>
</feature>
<dbReference type="EMBL" id="CP124755">
    <property type="protein sequence ID" value="WGZ89605.1"/>
    <property type="molecule type" value="Genomic_DNA"/>
</dbReference>
<dbReference type="InterPro" id="IPR029060">
    <property type="entry name" value="PIN-like_dom_sf"/>
</dbReference>
<dbReference type="InterPro" id="IPR002716">
    <property type="entry name" value="PIN_dom"/>
</dbReference>
<dbReference type="CDD" id="cd18683">
    <property type="entry name" value="PIN_VapC-like"/>
    <property type="match status" value="1"/>
</dbReference>
<dbReference type="AlphaFoldDB" id="A0AA95H4D9"/>
<sequence>MIAVDTNLLVRLLIQDDVQQAAKVEQLFSQHKIFIADTVILETEWVLRFAYKINVQEIHLGLSQILGLENVFVRDQLAVQQALEWFQAGMDFADAWHLALSQPCKTFATFDQKLVKRTPQSSFTKTVVL</sequence>
<proteinExistence type="predicted"/>
<reference evidence="2" key="1">
    <citation type="journal article" date="2023" name="Int. J. Mol. Sci.">
        <title>Metagenomics Revealed a New Genus 'Candidatus Thiocaldithrix dubininis' gen. nov., sp. nov. and a New Species 'Candidatus Thiothrix putei' sp. nov. in the Family Thiotrichaceae, Some Members of Which Have Traits of Both Na+- and H+-Motive Energetics.</title>
        <authorList>
            <person name="Ravin N.V."/>
            <person name="Muntyan M.S."/>
            <person name="Smolyakov D.D."/>
            <person name="Rudenko T.S."/>
            <person name="Beletsky A.V."/>
            <person name="Mardanov A.V."/>
            <person name="Grabovich M.Y."/>
        </authorList>
    </citation>
    <scope>NUCLEOTIDE SEQUENCE</scope>
    <source>
        <strain evidence="2">GKL-01</strain>
    </source>
</reference>
<protein>
    <submittedName>
        <fullName evidence="2">Type II toxin-antitoxin system VapC family toxin</fullName>
    </submittedName>
</protein>
<organism evidence="2">
    <name type="scientific">Candidatus Thiocaldithrix dubininis</name>
    <dbReference type="NCBI Taxonomy" id="3080823"/>
    <lineage>
        <taxon>Bacteria</taxon>
        <taxon>Pseudomonadati</taxon>
        <taxon>Pseudomonadota</taxon>
        <taxon>Gammaproteobacteria</taxon>
        <taxon>Thiotrichales</taxon>
        <taxon>Thiotrichaceae</taxon>
        <taxon>Candidatus Thiocaldithrix</taxon>
    </lineage>
</organism>
<dbReference type="Proteomes" id="UP001300672">
    <property type="component" value="Chromosome"/>
</dbReference>
<evidence type="ECO:0000259" key="1">
    <source>
        <dbReference type="Pfam" id="PF01850"/>
    </source>
</evidence>
<dbReference type="PANTHER" id="PTHR39664">
    <property type="match status" value="1"/>
</dbReference>
<accession>A0AA95H4D9</accession>
<evidence type="ECO:0000313" key="2">
    <source>
        <dbReference type="EMBL" id="WGZ89605.1"/>
    </source>
</evidence>
<dbReference type="Gene3D" id="3.40.50.1010">
    <property type="entry name" value="5'-nuclease"/>
    <property type="match status" value="1"/>
</dbReference>
<dbReference type="PANTHER" id="PTHR39664:SF2">
    <property type="entry name" value="NUCLEIC ACID-BINDING PROTEIN, CONTAINING PIN DOMAIN-RELATED"/>
    <property type="match status" value="1"/>
</dbReference>
<gene>
    <name evidence="2" type="ORF">QJT80_08790</name>
</gene>
<dbReference type="Pfam" id="PF01850">
    <property type="entry name" value="PIN"/>
    <property type="match status" value="1"/>
</dbReference>
<dbReference type="KEGG" id="tdu:QJT80_08790"/>
<reference evidence="2" key="2">
    <citation type="submission" date="2023-04" db="EMBL/GenBank/DDBJ databases">
        <authorList>
            <person name="Beletskiy A.V."/>
            <person name="Mardanov A.V."/>
            <person name="Ravin N.V."/>
        </authorList>
    </citation>
    <scope>NUCLEOTIDE SEQUENCE</scope>
    <source>
        <strain evidence="2">GKL-01</strain>
    </source>
</reference>